<evidence type="ECO:0000256" key="2">
    <source>
        <dbReference type="ARBA" id="ARBA00022604"/>
    </source>
</evidence>
<evidence type="ECO:0000313" key="6">
    <source>
        <dbReference type="EMBL" id="CAA0831997.1"/>
    </source>
</evidence>
<evidence type="ECO:0000256" key="3">
    <source>
        <dbReference type="SAM" id="Coils"/>
    </source>
</evidence>
<gene>
    <name evidence="6" type="ORF">SHERM_27308</name>
</gene>
<dbReference type="Pfam" id="PF05266">
    <property type="entry name" value="DUF724"/>
    <property type="match status" value="1"/>
</dbReference>
<evidence type="ECO:0000256" key="4">
    <source>
        <dbReference type="SAM" id="MobiDB-lite"/>
    </source>
</evidence>
<feature type="domain" description="Agenet" evidence="5">
    <location>
        <begin position="252"/>
        <end position="308"/>
    </location>
</feature>
<comment type="caution">
    <text evidence="6">The sequence shown here is derived from an EMBL/GenBank/DDBJ whole genome shotgun (WGS) entry which is preliminary data.</text>
</comment>
<feature type="region of interest" description="Disordered" evidence="4">
    <location>
        <begin position="377"/>
        <end position="426"/>
    </location>
</feature>
<sequence length="893" mass="100010">MGGDATHSLLRPHSNRTPLSSHHHLRDGDRRAGVHPGPFPVRASVEVRTHEAGLKDTFFSATVTSSGGRNSRKIQVEYRNLLAGRGRSKLLREYVDVSCVRPPPPLEEVVGGFGPGDAVDALYQDGWWIGTVTRVVEEGAENRYVVTFPNPPDEREFGLSELRVHWDWVNGSWVRPARQSIAGLMFDLKKEVEVSFDREDGQDAWFRAIIHQHLGNGMYLVNIENQDPKTQSHQIKVDSLHLRPRPPLLKDKNFVLLGKVDAYFDCGWWSGLIRRELENSRYLVSFKQLNMEKDFHLSELRSHMEWKDGKWFTSPQDVMIPPLDGGMDEHHTSESSNASVLTFQVNNFGDRENTLRKKVPSMLTSGIDQVEQLTPDIQKGPHMTPLTKRRRRSSDSQNALSQCQKKLKEGLVPVEKQQEKHDRMSEKLLSNSVSPALVNNVETPTKQSVTGNLSSDSPSWGMRTRRGQIVAHQMNSTPPRDMKNSTAQTSEVENMQPGVGGKKPDVVDKTAAHQNELVIVIGLPCVEMVISGLGKSSGGRSCSANSKGTMNNKEKRNLRDSTKKIEVTDNDDERDILCIVLCPPDHSQCRIIILSFFGIVDSLNASRGKSAEVNSTLKENNADSEAPSIELDDQPLSMWIGGRRMQSPSAVNRSKLSAVIAIEQSIENGEKQGEEVAAVMIEEEPTEEDPQETQIQISTEHQNLPFAKTSLLWKTIESLDAFRILPQSPHFQPLQNVKESTREGLAIAHMVNFSSVFETTCNLRFDSPKSSMDDILEILAELELHGFDVVTLHARVAQLISVKDKEAKLAGKVGELDREILGHQVEKTEIEKEIEKLNEQVRKLQGKLSKVELAKERKEKEIASVGARLQETKQSIENLRVEFDDIAAAAMLI</sequence>
<keyword evidence="7" id="KW-1185">Reference proteome</keyword>
<keyword evidence="1" id="KW-0813">Transport</keyword>
<reference evidence="6" key="1">
    <citation type="submission" date="2019-12" db="EMBL/GenBank/DDBJ databases">
        <authorList>
            <person name="Scholes J."/>
        </authorList>
    </citation>
    <scope>NUCLEOTIDE SEQUENCE</scope>
</reference>
<feature type="region of interest" description="Disordered" evidence="4">
    <location>
        <begin position="534"/>
        <end position="557"/>
    </location>
</feature>
<feature type="compositionally biased region" description="Basic and acidic residues" evidence="4">
    <location>
        <begin position="416"/>
        <end position="426"/>
    </location>
</feature>
<dbReference type="EMBL" id="CACSLK010027833">
    <property type="protein sequence ID" value="CAA0831997.1"/>
    <property type="molecule type" value="Genomic_DNA"/>
</dbReference>
<dbReference type="InterPro" id="IPR007930">
    <property type="entry name" value="DUF724"/>
</dbReference>
<keyword evidence="3" id="KW-0175">Coiled coil</keyword>
<feature type="coiled-coil region" evidence="3">
    <location>
        <begin position="820"/>
        <end position="889"/>
    </location>
</feature>
<dbReference type="InterPro" id="IPR014002">
    <property type="entry name" value="Agenet_dom_plant"/>
</dbReference>
<feature type="domain" description="Agenet" evidence="5">
    <location>
        <begin position="184"/>
        <end position="250"/>
    </location>
</feature>
<dbReference type="PANTHER" id="PTHR31917:SF162">
    <property type="entry name" value="AGENET DOMAIN-CONTAINING PROTEIN"/>
    <property type="match status" value="1"/>
</dbReference>
<protein>
    <submittedName>
        <fullName evidence="6">Agenet domain-containing protein</fullName>
    </submittedName>
</protein>
<proteinExistence type="predicted"/>
<feature type="domain" description="Agenet" evidence="5">
    <location>
        <begin position="37"/>
        <end position="108"/>
    </location>
</feature>
<organism evidence="6 7">
    <name type="scientific">Striga hermonthica</name>
    <name type="common">Purple witchweed</name>
    <name type="synonym">Buchnera hermonthica</name>
    <dbReference type="NCBI Taxonomy" id="68872"/>
    <lineage>
        <taxon>Eukaryota</taxon>
        <taxon>Viridiplantae</taxon>
        <taxon>Streptophyta</taxon>
        <taxon>Embryophyta</taxon>
        <taxon>Tracheophyta</taxon>
        <taxon>Spermatophyta</taxon>
        <taxon>Magnoliopsida</taxon>
        <taxon>eudicotyledons</taxon>
        <taxon>Gunneridae</taxon>
        <taxon>Pentapetalae</taxon>
        <taxon>asterids</taxon>
        <taxon>lamiids</taxon>
        <taxon>Lamiales</taxon>
        <taxon>Orobanchaceae</taxon>
        <taxon>Buchnereae</taxon>
        <taxon>Striga</taxon>
    </lineage>
</organism>
<evidence type="ECO:0000259" key="5">
    <source>
        <dbReference type="SMART" id="SM00743"/>
    </source>
</evidence>
<feature type="compositionally biased region" description="Polar residues" evidence="4">
    <location>
        <begin position="395"/>
        <end position="404"/>
    </location>
</feature>
<accession>A0A9N7NHM8</accession>
<evidence type="ECO:0000256" key="1">
    <source>
        <dbReference type="ARBA" id="ARBA00022448"/>
    </source>
</evidence>
<dbReference type="PANTHER" id="PTHR31917">
    <property type="entry name" value="AGENET DOMAIN-CONTAINING PROTEIN-RELATED"/>
    <property type="match status" value="1"/>
</dbReference>
<name>A0A9N7NHM8_STRHE</name>
<evidence type="ECO:0000313" key="7">
    <source>
        <dbReference type="Proteomes" id="UP001153555"/>
    </source>
</evidence>
<feature type="region of interest" description="Disordered" evidence="4">
    <location>
        <begin position="1"/>
        <end position="39"/>
    </location>
</feature>
<feature type="compositionally biased region" description="Polar residues" evidence="4">
    <location>
        <begin position="538"/>
        <end position="551"/>
    </location>
</feature>
<feature type="domain" description="Agenet" evidence="5">
    <location>
        <begin position="111"/>
        <end position="170"/>
    </location>
</feature>
<keyword evidence="2" id="KW-0341">Growth regulation</keyword>
<dbReference type="SMART" id="SM00743">
    <property type="entry name" value="Agenet"/>
    <property type="match status" value="4"/>
</dbReference>
<dbReference type="InterPro" id="IPR008395">
    <property type="entry name" value="Agenet-like_dom"/>
</dbReference>
<dbReference type="Proteomes" id="UP001153555">
    <property type="component" value="Unassembled WGS sequence"/>
</dbReference>
<dbReference type="CDD" id="cd20406">
    <property type="entry name" value="Tudor_Agenet_AtDUF_rpt2_4"/>
    <property type="match status" value="2"/>
</dbReference>
<dbReference type="Pfam" id="PF05641">
    <property type="entry name" value="Agenet"/>
    <property type="match status" value="2"/>
</dbReference>
<dbReference type="AlphaFoldDB" id="A0A9N7NHM8"/>
<dbReference type="OrthoDB" id="687110at2759"/>
<dbReference type="CDD" id="cd20405">
    <property type="entry name" value="Tudor_Agenet_AtDUF_rpt1_3"/>
    <property type="match status" value="1"/>
</dbReference>